<evidence type="ECO:0000256" key="4">
    <source>
        <dbReference type="ARBA" id="ARBA00022741"/>
    </source>
</evidence>
<gene>
    <name evidence="8" type="primary">Nlrp14</name>
</gene>
<keyword evidence="3" id="KW-0677">Repeat</keyword>
<dbReference type="Pfam" id="PF17779">
    <property type="entry name" value="WHD_NOD2"/>
    <property type="match status" value="1"/>
</dbReference>
<feature type="domain" description="NACHT" evidence="6">
    <location>
        <begin position="81"/>
        <end position="214"/>
    </location>
</feature>
<dbReference type="InterPro" id="IPR041075">
    <property type="entry name" value="NOD1/2_WH"/>
</dbReference>
<dbReference type="InterPro" id="IPR032675">
    <property type="entry name" value="LRR_dom_sf"/>
</dbReference>
<keyword evidence="4" id="KW-0547">Nucleotide-binding</keyword>
<dbReference type="GO" id="GO:0005737">
    <property type="term" value="C:cytoplasm"/>
    <property type="evidence" value="ECO:0007669"/>
    <property type="project" value="TreeGrafter"/>
</dbReference>
<dbReference type="RefSeq" id="XP_005075831.2">
    <property type="nucleotide sequence ID" value="XM_005075774.3"/>
</dbReference>
<sequence length="996" mass="114886">MTPEDVEMMGDQVPEEEMLSEDKVFDDGADYRTIIKEKFYITWDKSSYFGQSAILNHGITHKDQKLLTRMFEDIKIYTFTQTVILQGAAGIGKTTLLRKAMLEWADGNICQQYSYVFYLNGKEVSQSKEKSFVELISNNWPSSEGPIEEILSEPRNLLFMIDSFDELDFSFEEPEFALCSDWNQKHPVSFLISSLLRKVMLPESFLVVTTRSTAWKRLMPLLHNPRCVNLPGLSKISRMDYIHHLLKDKTWAMDAICSIRKNERLFNMCHVYHMCQVICTCLKEQMEKGGNIADICQTTTALFTYYICSLFSQVDESCITLPNETLLRSLCQAAAEGIWSMKYILYKKNLRKNELTRDDLSVFLNVNVLQEDKEYENCYAFTHFHVQEFFAALFYLLIQNPEKRDYPRKSFEDLYSLLESNSFHNPHLEQMKCFMFGLLNKDRVRQLEETFKFTISMDIKVELLMCLETLEKDDINPSPLTLPDLLPCLYETQDRDFITRALNYFTRIDVRVEEETQLLIYSFCLKYCYSLETIKLTAVAELRNLLDLNPTAETCLKDTVARIMKYWQDLFSVLHKNECLREMDLYESRLDESLMKILNEELSHTRCKLQKLLLGSVCFLNSCQDFRFLTNCHTLTHLDLKDANLEDNGLRSLCEALQSQKCKLRVLRLESCALNAIHCIKLSDALNRSRSLVFLNLSTNNLTDNGGQSLCKIIENPNCRLERLSLASCGLTEAVCEVLSLALTKSKRLTHLCLANNFLKDEGIKLLSDALKHPQCTLQSLVLRGCDFSQVGSEFLFTALKKNRSLIHLDLGSNRVQDSGIKFLCRALQDPTCTLQELELMGCVLTSEGCLDLASVIVNNPNLWSLDLANNNLMDAGLHILCEALKNPKCRIQRLGLENCGFSPVCCKDLLSLFYQNQSLVQINLMKNALSYDTIRELCKVLKSSRCKIKFLALNKKDICNKKIKKLLNDLRMNDSKLVIESYYCNTESGSWWQYF</sequence>
<dbReference type="InterPro" id="IPR001611">
    <property type="entry name" value="Leu-rich_rpt"/>
</dbReference>
<reference evidence="8" key="1">
    <citation type="submission" date="2025-08" db="UniProtKB">
        <authorList>
            <consortium name="RefSeq"/>
        </authorList>
    </citation>
    <scope>IDENTIFICATION</scope>
    <source>
        <tissue evidence="8">Liver</tissue>
    </source>
</reference>
<dbReference type="SUPFAM" id="SSF52540">
    <property type="entry name" value="P-loop containing nucleoside triphosphate hydrolases"/>
    <property type="match status" value="1"/>
</dbReference>
<dbReference type="eggNOG" id="ENOG502SBIG">
    <property type="taxonomic scope" value="Eukaryota"/>
</dbReference>
<dbReference type="GeneID" id="101824966"/>
<dbReference type="Gene3D" id="3.40.50.300">
    <property type="entry name" value="P-loop containing nucleotide triphosphate hydrolases"/>
    <property type="match status" value="1"/>
</dbReference>
<evidence type="ECO:0000256" key="2">
    <source>
        <dbReference type="ARBA" id="ARBA00022614"/>
    </source>
</evidence>
<organism evidence="7 8">
    <name type="scientific">Mesocricetus auratus</name>
    <name type="common">Golden hamster</name>
    <dbReference type="NCBI Taxonomy" id="10036"/>
    <lineage>
        <taxon>Eukaryota</taxon>
        <taxon>Metazoa</taxon>
        <taxon>Chordata</taxon>
        <taxon>Craniata</taxon>
        <taxon>Vertebrata</taxon>
        <taxon>Euteleostomi</taxon>
        <taxon>Mammalia</taxon>
        <taxon>Eutheria</taxon>
        <taxon>Euarchontoglires</taxon>
        <taxon>Glires</taxon>
        <taxon>Rodentia</taxon>
        <taxon>Myomorpha</taxon>
        <taxon>Muroidea</taxon>
        <taxon>Cricetidae</taxon>
        <taxon>Cricetinae</taxon>
        <taxon>Mesocricetus</taxon>
    </lineage>
</organism>
<name>A0A1U7QYN6_MESAU</name>
<protein>
    <submittedName>
        <fullName evidence="8">NACHT, LRR and PYD domains-containing protein 14 isoform X1</fullName>
    </submittedName>
</protein>
<dbReference type="SUPFAM" id="SSF52047">
    <property type="entry name" value="RNI-like"/>
    <property type="match status" value="1"/>
</dbReference>
<accession>A0A1U7QYN6</accession>
<dbReference type="FunFam" id="3.40.50.300:FF:000442">
    <property type="entry name" value="NACHT, LRR and PYD domains-containing protein 3"/>
    <property type="match status" value="1"/>
</dbReference>
<dbReference type="InterPro" id="IPR041267">
    <property type="entry name" value="NLRP_HD2"/>
</dbReference>
<dbReference type="PROSITE" id="PS50837">
    <property type="entry name" value="NACHT"/>
    <property type="match status" value="1"/>
</dbReference>
<dbReference type="InterPro" id="IPR007111">
    <property type="entry name" value="NACHT_NTPase"/>
</dbReference>
<dbReference type="SMART" id="SM00368">
    <property type="entry name" value="LRR_RI"/>
    <property type="match status" value="12"/>
</dbReference>
<dbReference type="PANTHER" id="PTHR45690:SF15">
    <property type="entry name" value="NACHT, LRR AND PYD DOMAINS-CONTAINING PROTEIN 14"/>
    <property type="match status" value="1"/>
</dbReference>
<dbReference type="AlphaFoldDB" id="A0A1U7QYN6"/>
<evidence type="ECO:0000313" key="8">
    <source>
        <dbReference type="RefSeq" id="XP_005075831.2"/>
    </source>
</evidence>
<dbReference type="KEGG" id="maua:101824966"/>
<dbReference type="STRING" id="10036.ENSMAUP00000020881"/>
<evidence type="ECO:0000313" key="7">
    <source>
        <dbReference type="Proteomes" id="UP000886700"/>
    </source>
</evidence>
<evidence type="ECO:0000256" key="5">
    <source>
        <dbReference type="ARBA" id="ARBA00022840"/>
    </source>
</evidence>
<keyword evidence="5" id="KW-0067">ATP-binding</keyword>
<evidence type="ECO:0000256" key="3">
    <source>
        <dbReference type="ARBA" id="ARBA00022737"/>
    </source>
</evidence>
<comment type="similarity">
    <text evidence="1">Belongs to the NLRP family.</text>
</comment>
<dbReference type="CTD" id="338323"/>
<dbReference type="Pfam" id="PF17776">
    <property type="entry name" value="NLRC4_HD2"/>
    <property type="match status" value="1"/>
</dbReference>
<keyword evidence="2" id="KW-0433">Leucine-rich repeat</keyword>
<keyword evidence="7" id="KW-1185">Reference proteome</keyword>
<dbReference type="InterPro" id="IPR027417">
    <property type="entry name" value="P-loop_NTPase"/>
</dbReference>
<dbReference type="Proteomes" id="UP000886700">
    <property type="component" value="Unplaced"/>
</dbReference>
<dbReference type="PANTHER" id="PTHR45690">
    <property type="entry name" value="NACHT, LRR AND PYD DOMAINS-CONTAINING PROTEIN 12"/>
    <property type="match status" value="1"/>
</dbReference>
<evidence type="ECO:0000259" key="6">
    <source>
        <dbReference type="PROSITE" id="PS50837"/>
    </source>
</evidence>
<proteinExistence type="inferred from homology"/>
<dbReference type="Gene3D" id="3.80.10.10">
    <property type="entry name" value="Ribonuclease Inhibitor"/>
    <property type="match status" value="1"/>
</dbReference>
<evidence type="ECO:0000256" key="1">
    <source>
        <dbReference type="ARBA" id="ARBA00008665"/>
    </source>
</evidence>
<dbReference type="Pfam" id="PF05729">
    <property type="entry name" value="NACHT"/>
    <property type="match status" value="1"/>
</dbReference>
<dbReference type="InterPro" id="IPR050637">
    <property type="entry name" value="NLRP_innate_immun_reg"/>
</dbReference>
<dbReference type="GO" id="GO:0050727">
    <property type="term" value="P:regulation of inflammatory response"/>
    <property type="evidence" value="ECO:0007669"/>
    <property type="project" value="TreeGrafter"/>
</dbReference>
<dbReference type="Pfam" id="PF13516">
    <property type="entry name" value="LRR_6"/>
    <property type="match status" value="4"/>
</dbReference>
<dbReference type="GO" id="GO:0005524">
    <property type="term" value="F:ATP binding"/>
    <property type="evidence" value="ECO:0007669"/>
    <property type="project" value="UniProtKB-KW"/>
</dbReference>
<dbReference type="OrthoDB" id="120976at2759"/>